<dbReference type="InterPro" id="IPR045851">
    <property type="entry name" value="AMP-bd_C_sf"/>
</dbReference>
<evidence type="ECO:0000313" key="6">
    <source>
        <dbReference type="Proteomes" id="UP000266089"/>
    </source>
</evidence>
<name>A0A399E8F6_9DEIN</name>
<accession>A0A399E8F6</accession>
<evidence type="ECO:0000259" key="3">
    <source>
        <dbReference type="Pfam" id="PF00501"/>
    </source>
</evidence>
<protein>
    <submittedName>
        <fullName evidence="5">Long-chain-fatty-acid--CoA ligase</fullName>
        <ecNumber evidence="5">6.2.1.3</ecNumber>
    </submittedName>
</protein>
<comment type="similarity">
    <text evidence="1">Belongs to the ATP-dependent AMP-binding enzyme family.</text>
</comment>
<evidence type="ECO:0000256" key="2">
    <source>
        <dbReference type="ARBA" id="ARBA00022598"/>
    </source>
</evidence>
<gene>
    <name evidence="5" type="primary">fadD</name>
    <name evidence="5" type="ORF">Mcate_00747</name>
</gene>
<evidence type="ECO:0000256" key="1">
    <source>
        <dbReference type="ARBA" id="ARBA00006432"/>
    </source>
</evidence>
<feature type="domain" description="AMP-binding enzyme C-terminal" evidence="4">
    <location>
        <begin position="467"/>
        <end position="542"/>
    </location>
</feature>
<dbReference type="SUPFAM" id="SSF56801">
    <property type="entry name" value="Acetyl-CoA synthetase-like"/>
    <property type="match status" value="1"/>
</dbReference>
<dbReference type="RefSeq" id="WP_027886898.1">
    <property type="nucleotide sequence ID" value="NZ_JBHSXZ010000002.1"/>
</dbReference>
<dbReference type="OrthoDB" id="28801at2"/>
<dbReference type="Pfam" id="PF13193">
    <property type="entry name" value="AMP-binding_C"/>
    <property type="match status" value="1"/>
</dbReference>
<dbReference type="PROSITE" id="PS00455">
    <property type="entry name" value="AMP_BINDING"/>
    <property type="match status" value="1"/>
</dbReference>
<dbReference type="InterPro" id="IPR025110">
    <property type="entry name" value="AMP-bd_C"/>
</dbReference>
<dbReference type="Gene3D" id="3.40.50.12780">
    <property type="entry name" value="N-terminal domain of ligase-like"/>
    <property type="match status" value="1"/>
</dbReference>
<dbReference type="Pfam" id="PF00501">
    <property type="entry name" value="AMP-binding"/>
    <property type="match status" value="1"/>
</dbReference>
<reference evidence="5 6" key="1">
    <citation type="submission" date="2018-08" db="EMBL/GenBank/DDBJ databases">
        <title>Meiothermus cateniformans JCM 15151 genome sequencing project.</title>
        <authorList>
            <person name="Da Costa M.S."/>
            <person name="Albuquerque L."/>
            <person name="Raposo P."/>
            <person name="Froufe H.J.C."/>
            <person name="Barroso C.S."/>
            <person name="Egas C."/>
        </authorList>
    </citation>
    <scope>NUCLEOTIDE SEQUENCE [LARGE SCALE GENOMIC DNA]</scope>
    <source>
        <strain evidence="5 6">JCM 15151</strain>
    </source>
</reference>
<dbReference type="GO" id="GO:0004467">
    <property type="term" value="F:long-chain fatty acid-CoA ligase activity"/>
    <property type="evidence" value="ECO:0007669"/>
    <property type="project" value="UniProtKB-EC"/>
</dbReference>
<dbReference type="EC" id="6.2.1.3" evidence="5"/>
<dbReference type="InterPro" id="IPR042099">
    <property type="entry name" value="ANL_N_sf"/>
</dbReference>
<dbReference type="AlphaFoldDB" id="A0A399E8F6"/>
<comment type="caution">
    <text evidence="5">The sequence shown here is derived from an EMBL/GenBank/DDBJ whole genome shotgun (WGS) entry which is preliminary data.</text>
</comment>
<sequence length="561" mass="61983">MSKPWLKHYDKGVPADVQVPEVPLWRLLADSAQKYPDHVALEFMGKVIGYRQLWESVLKFAGALKAQGVGPGDRVAIMLPNSPQFVIAFYGTLVAGGVCVNINPLYTPRELRHQLTDAGAETLVILDMLWPRYAEIEADVPVKRVFTTGIQDYLPFPKNLLFPLKARREKRWVNLPQHPKRLDFSKALRSATPLTEPYPAKPDDVALLQYTGGTTGLSKGAMLTHRNLVANTYQSLAWGGDEVKALEGKGVMLGAIPFFHVYGMTVAMNYGLAAGYKIVLLPRPEVKPCIEAIEKHGVTHFPGVPTLYIGFINFPGIEKRKVGTVKVCISGSAALPVEVAKKFEALTGGKLVEGYGLTEAAPCTHCNPLSGQRKIGSIGIPMPGIDAKILDENLHELPPGEVGELAVRGPNIMLGYWQRPDETSKTIKIDWLLTGDMARMDEDGYFYIVDRKKDMIIAGGYNIYPREVEEVLFAHPGVAEAAVVGLPDEYRGETVAAFVVPKPGVNLTQEELDKYCRENLAAYKVPRIYEFRNELPKSAVGKVLRRELREAALKERQKVGS</sequence>
<feature type="domain" description="AMP-dependent synthetase/ligase" evidence="3">
    <location>
        <begin position="29"/>
        <end position="417"/>
    </location>
</feature>
<dbReference type="InterPro" id="IPR050237">
    <property type="entry name" value="ATP-dep_AMP-bd_enzyme"/>
</dbReference>
<dbReference type="FunFam" id="3.30.300.30:FF:000008">
    <property type="entry name" value="2,3-dihydroxybenzoate-AMP ligase"/>
    <property type="match status" value="1"/>
</dbReference>
<keyword evidence="2 5" id="KW-0436">Ligase</keyword>
<organism evidence="5 6">
    <name type="scientific">Meiothermus taiwanensis</name>
    <dbReference type="NCBI Taxonomy" id="172827"/>
    <lineage>
        <taxon>Bacteria</taxon>
        <taxon>Thermotogati</taxon>
        <taxon>Deinococcota</taxon>
        <taxon>Deinococci</taxon>
        <taxon>Thermales</taxon>
        <taxon>Thermaceae</taxon>
        <taxon>Meiothermus</taxon>
    </lineage>
</organism>
<evidence type="ECO:0000313" key="5">
    <source>
        <dbReference type="EMBL" id="RIH78571.1"/>
    </source>
</evidence>
<dbReference type="FunFam" id="3.40.50.12780:FF:000003">
    <property type="entry name" value="Long-chain-fatty-acid--CoA ligase FadD"/>
    <property type="match status" value="1"/>
</dbReference>
<dbReference type="CDD" id="cd05936">
    <property type="entry name" value="FC-FACS_FadD_like"/>
    <property type="match status" value="1"/>
</dbReference>
<dbReference type="InterPro" id="IPR000873">
    <property type="entry name" value="AMP-dep_synth/lig_dom"/>
</dbReference>
<dbReference type="PANTHER" id="PTHR43767:SF1">
    <property type="entry name" value="NONRIBOSOMAL PEPTIDE SYNTHASE PES1 (EUROFUNG)-RELATED"/>
    <property type="match status" value="1"/>
</dbReference>
<evidence type="ECO:0000259" key="4">
    <source>
        <dbReference type="Pfam" id="PF13193"/>
    </source>
</evidence>
<dbReference type="Gene3D" id="3.30.300.30">
    <property type="match status" value="1"/>
</dbReference>
<dbReference type="PANTHER" id="PTHR43767">
    <property type="entry name" value="LONG-CHAIN-FATTY-ACID--COA LIGASE"/>
    <property type="match status" value="1"/>
</dbReference>
<dbReference type="Proteomes" id="UP000266089">
    <property type="component" value="Unassembled WGS sequence"/>
</dbReference>
<proteinExistence type="inferred from homology"/>
<dbReference type="EMBL" id="QWKX01000013">
    <property type="protein sequence ID" value="RIH78571.1"/>
    <property type="molecule type" value="Genomic_DNA"/>
</dbReference>
<dbReference type="InterPro" id="IPR020845">
    <property type="entry name" value="AMP-binding_CS"/>
</dbReference>